<sequence>MIPNKDYNNDLNNLESDNNEARNLKEHLDEEIRAEDLDHGNGDDFEYSSPDKYLAMEQKGVTFTDDSDPMSLNPDNIEYRQHGQISDEFDVNNRNSRNAEAFSQDEYILRDNIDLDEDQSQSISSDDDIDTNEHNDGL</sequence>
<keyword evidence="3" id="KW-1185">Reference proteome</keyword>
<feature type="region of interest" description="Disordered" evidence="1">
    <location>
        <begin position="1"/>
        <end position="51"/>
    </location>
</feature>
<organism evidence="2 3">
    <name type="scientific">Flavobacterium agri</name>
    <dbReference type="NCBI Taxonomy" id="2743471"/>
    <lineage>
        <taxon>Bacteria</taxon>
        <taxon>Pseudomonadati</taxon>
        <taxon>Bacteroidota</taxon>
        <taxon>Flavobacteriia</taxon>
        <taxon>Flavobacteriales</taxon>
        <taxon>Flavobacteriaceae</taxon>
        <taxon>Flavobacterium</taxon>
    </lineage>
</organism>
<dbReference type="RefSeq" id="WP_176006630.1">
    <property type="nucleotide sequence ID" value="NZ_JABWMI010000014.1"/>
</dbReference>
<accession>A0A7Y9C5Z9</accession>
<reference evidence="2 3" key="1">
    <citation type="submission" date="2020-07" db="EMBL/GenBank/DDBJ databases">
        <authorList>
            <person name="Sun Q."/>
        </authorList>
    </citation>
    <scope>NUCLEOTIDE SEQUENCE [LARGE SCALE GENOMIC DNA]</scope>
    <source>
        <strain evidence="2 3">MAH-1</strain>
    </source>
</reference>
<feature type="region of interest" description="Disordered" evidence="1">
    <location>
        <begin position="58"/>
        <end position="77"/>
    </location>
</feature>
<feature type="compositionally biased region" description="Basic and acidic residues" evidence="1">
    <location>
        <begin position="19"/>
        <end position="42"/>
    </location>
</feature>
<evidence type="ECO:0000313" key="3">
    <source>
        <dbReference type="Proteomes" id="UP000535020"/>
    </source>
</evidence>
<protein>
    <submittedName>
        <fullName evidence="2">Uncharacterized protein</fullName>
    </submittedName>
</protein>
<evidence type="ECO:0000313" key="2">
    <source>
        <dbReference type="EMBL" id="NYA71821.1"/>
    </source>
</evidence>
<evidence type="ECO:0000256" key="1">
    <source>
        <dbReference type="SAM" id="MobiDB-lite"/>
    </source>
</evidence>
<comment type="caution">
    <text evidence="2">The sequence shown here is derived from an EMBL/GenBank/DDBJ whole genome shotgun (WGS) entry which is preliminary data.</text>
</comment>
<feature type="compositionally biased region" description="Acidic residues" evidence="1">
    <location>
        <begin position="115"/>
        <end position="130"/>
    </location>
</feature>
<dbReference type="AlphaFoldDB" id="A0A7Y9C5Z9"/>
<name>A0A7Y9C5Z9_9FLAO</name>
<proteinExistence type="predicted"/>
<dbReference type="Proteomes" id="UP000535020">
    <property type="component" value="Unassembled WGS sequence"/>
</dbReference>
<dbReference type="EMBL" id="JACBJI010000005">
    <property type="protein sequence ID" value="NYA71821.1"/>
    <property type="molecule type" value="Genomic_DNA"/>
</dbReference>
<feature type="region of interest" description="Disordered" evidence="1">
    <location>
        <begin position="115"/>
        <end position="138"/>
    </location>
</feature>
<gene>
    <name evidence="2" type="ORF">HZF10_12885</name>
</gene>
<feature type="region of interest" description="Disordered" evidence="1">
    <location>
        <begin position="83"/>
        <end position="103"/>
    </location>
</feature>